<feature type="transmembrane region" description="Helical" evidence="13">
    <location>
        <begin position="191"/>
        <end position="207"/>
    </location>
</feature>
<dbReference type="PANTHER" id="PTHR31462">
    <property type="entry name" value="ENDOSOMAL/LYSOSOMAL POTASSIUM CHANNEL TMEM175"/>
    <property type="match status" value="1"/>
</dbReference>
<keyword evidence="8 13" id="KW-1133">Transmembrane helix</keyword>
<evidence type="ECO:0000256" key="4">
    <source>
        <dbReference type="ARBA" id="ARBA00022538"/>
    </source>
</evidence>
<evidence type="ECO:0000256" key="3">
    <source>
        <dbReference type="ARBA" id="ARBA00022448"/>
    </source>
</evidence>
<comment type="similarity">
    <text evidence="2">Belongs to the TMEM175 family.</text>
</comment>
<comment type="caution">
    <text evidence="14">The sequence shown here is derived from an EMBL/GenBank/DDBJ whole genome shotgun (WGS) entry which is preliminary data.</text>
</comment>
<keyword evidence="4" id="KW-0633">Potassium transport</keyword>
<feature type="transmembrane region" description="Helical" evidence="13">
    <location>
        <begin position="129"/>
        <end position="147"/>
    </location>
</feature>
<evidence type="ECO:0000256" key="5">
    <source>
        <dbReference type="ARBA" id="ARBA00022692"/>
    </source>
</evidence>
<keyword evidence="3" id="KW-0813">Transport</keyword>
<dbReference type="PANTHER" id="PTHR31462:SF5">
    <property type="entry name" value="ENDOSOMAL_LYSOSOMAL PROTON CHANNEL TMEM175"/>
    <property type="match status" value="1"/>
</dbReference>
<dbReference type="Pfam" id="PF06736">
    <property type="entry name" value="TMEM175"/>
    <property type="match status" value="1"/>
</dbReference>
<dbReference type="EMBL" id="BAAANY010000004">
    <property type="protein sequence ID" value="GAA1664224.1"/>
    <property type="molecule type" value="Genomic_DNA"/>
</dbReference>
<evidence type="ECO:0000256" key="6">
    <source>
        <dbReference type="ARBA" id="ARBA00022826"/>
    </source>
</evidence>
<protein>
    <submittedName>
        <fullName evidence="14">TMEM175 family protein</fullName>
    </submittedName>
</protein>
<keyword evidence="10 13" id="KW-0472">Membrane</keyword>
<evidence type="ECO:0000256" key="8">
    <source>
        <dbReference type="ARBA" id="ARBA00022989"/>
    </source>
</evidence>
<keyword evidence="11" id="KW-0407">Ion channel</keyword>
<keyword evidence="7" id="KW-0630">Potassium</keyword>
<evidence type="ECO:0000256" key="11">
    <source>
        <dbReference type="ARBA" id="ARBA00023303"/>
    </source>
</evidence>
<evidence type="ECO:0000313" key="15">
    <source>
        <dbReference type="Proteomes" id="UP001500618"/>
    </source>
</evidence>
<reference evidence="14 15" key="1">
    <citation type="journal article" date="2019" name="Int. J. Syst. Evol. Microbiol.">
        <title>The Global Catalogue of Microorganisms (GCM) 10K type strain sequencing project: providing services to taxonomists for standard genome sequencing and annotation.</title>
        <authorList>
            <consortium name="The Broad Institute Genomics Platform"/>
            <consortium name="The Broad Institute Genome Sequencing Center for Infectious Disease"/>
            <person name="Wu L."/>
            <person name="Ma J."/>
        </authorList>
    </citation>
    <scope>NUCLEOTIDE SEQUENCE [LARGE SCALE GENOMIC DNA]</scope>
    <source>
        <strain evidence="14 15">JCM 14718</strain>
    </source>
</reference>
<feature type="transmembrane region" description="Helical" evidence="13">
    <location>
        <begin position="21"/>
        <end position="40"/>
    </location>
</feature>
<evidence type="ECO:0000256" key="10">
    <source>
        <dbReference type="ARBA" id="ARBA00023136"/>
    </source>
</evidence>
<feature type="transmembrane region" description="Helical" evidence="13">
    <location>
        <begin position="90"/>
        <end position="109"/>
    </location>
</feature>
<dbReference type="InterPro" id="IPR010617">
    <property type="entry name" value="TMEM175-like"/>
</dbReference>
<keyword evidence="5 13" id="KW-0812">Transmembrane</keyword>
<gene>
    <name evidence="14" type="ORF">GCM10009765_12220</name>
</gene>
<proteinExistence type="inferred from homology"/>
<dbReference type="RefSeq" id="WP_344307914.1">
    <property type="nucleotide sequence ID" value="NZ_BAAANY010000004.1"/>
</dbReference>
<accession>A0ABN2G2H6</accession>
<feature type="transmembrane region" description="Helical" evidence="13">
    <location>
        <begin position="168"/>
        <end position="185"/>
    </location>
</feature>
<keyword evidence="6" id="KW-0631">Potassium channel</keyword>
<evidence type="ECO:0000313" key="14">
    <source>
        <dbReference type="EMBL" id="GAA1664224.1"/>
    </source>
</evidence>
<comment type="subcellular location">
    <subcellularLocation>
        <location evidence="1">Membrane</location>
        <topology evidence="1">Multi-pass membrane protein</topology>
    </subcellularLocation>
</comment>
<comment type="catalytic activity">
    <reaction evidence="12">
        <text>K(+)(in) = K(+)(out)</text>
        <dbReference type="Rhea" id="RHEA:29463"/>
        <dbReference type="ChEBI" id="CHEBI:29103"/>
    </reaction>
</comment>
<sequence length="219" mass="23842">MSDGSGRFSRWAGGAERGDAARLEAFSDGVLAIAITLLILDVHVEPEHGQSLAAALLASWPQIGAYAASFLQIGIMWANHHTLFRTIARVDQLLLLSNLFLLIFVSFLPLPTRLVAEHHLNDADGRTAMLLYGGTLTACALAFNLIWRHAARRDLLVPGISAAFRRDVGRRYLLGLAVYLVSTLLSQIHPWITLALTAVIAVFFLLGPSPRQAVEIPAD</sequence>
<evidence type="ECO:0000256" key="9">
    <source>
        <dbReference type="ARBA" id="ARBA00023065"/>
    </source>
</evidence>
<evidence type="ECO:0000256" key="7">
    <source>
        <dbReference type="ARBA" id="ARBA00022958"/>
    </source>
</evidence>
<evidence type="ECO:0000256" key="2">
    <source>
        <dbReference type="ARBA" id="ARBA00006920"/>
    </source>
</evidence>
<evidence type="ECO:0000256" key="1">
    <source>
        <dbReference type="ARBA" id="ARBA00004141"/>
    </source>
</evidence>
<feature type="transmembrane region" description="Helical" evidence="13">
    <location>
        <begin position="52"/>
        <end position="78"/>
    </location>
</feature>
<organism evidence="14 15">
    <name type="scientific">Fodinicola feengrottensis</name>
    <dbReference type="NCBI Taxonomy" id="435914"/>
    <lineage>
        <taxon>Bacteria</taxon>
        <taxon>Bacillati</taxon>
        <taxon>Actinomycetota</taxon>
        <taxon>Actinomycetes</taxon>
        <taxon>Mycobacteriales</taxon>
        <taxon>Fodinicola</taxon>
    </lineage>
</organism>
<evidence type="ECO:0000256" key="13">
    <source>
        <dbReference type="SAM" id="Phobius"/>
    </source>
</evidence>
<keyword evidence="15" id="KW-1185">Reference proteome</keyword>
<name>A0ABN2G2H6_9ACTN</name>
<keyword evidence="9" id="KW-0406">Ion transport</keyword>
<dbReference type="Proteomes" id="UP001500618">
    <property type="component" value="Unassembled WGS sequence"/>
</dbReference>
<evidence type="ECO:0000256" key="12">
    <source>
        <dbReference type="ARBA" id="ARBA00034430"/>
    </source>
</evidence>